<dbReference type="PANTHER" id="PTHR33490:SF1">
    <property type="entry name" value="SLL1233 PROTEIN"/>
    <property type="match status" value="1"/>
</dbReference>
<keyword evidence="4" id="KW-1185">Reference proteome</keyword>
<name>A0A2M9Y684_9LEPT</name>
<dbReference type="InterPro" id="IPR038765">
    <property type="entry name" value="Papain-like_cys_pep_sf"/>
</dbReference>
<dbReference type="Gene3D" id="3.10.620.30">
    <property type="match status" value="1"/>
</dbReference>
<dbReference type="InterPro" id="IPR018667">
    <property type="entry name" value="DUF2126"/>
</dbReference>
<evidence type="ECO:0000313" key="3">
    <source>
        <dbReference type="EMBL" id="TGK96060.1"/>
    </source>
</evidence>
<accession>A0A2M9Y684</accession>
<dbReference type="OrthoDB" id="9804872at2"/>
<evidence type="ECO:0000259" key="2">
    <source>
        <dbReference type="SMART" id="SM00460"/>
    </source>
</evidence>
<evidence type="ECO:0000313" key="4">
    <source>
        <dbReference type="Proteomes" id="UP000297891"/>
    </source>
</evidence>
<dbReference type="Pfam" id="PF08379">
    <property type="entry name" value="Bact_transglu_N"/>
    <property type="match status" value="1"/>
</dbReference>
<dbReference type="Pfam" id="PF09899">
    <property type="entry name" value="DUF2126"/>
    <property type="match status" value="1"/>
</dbReference>
<dbReference type="Pfam" id="PF01841">
    <property type="entry name" value="Transglut_core"/>
    <property type="match status" value="1"/>
</dbReference>
<reference evidence="3" key="1">
    <citation type="journal article" date="2019" name="PLoS Negl. Trop. Dis.">
        <title>Revisiting the worldwide diversity of Leptospira species in the environment.</title>
        <authorList>
            <person name="Vincent A.T."/>
            <person name="Schiettekatte O."/>
            <person name="Bourhy P."/>
            <person name="Veyrier F.J."/>
            <person name="Picardeau M."/>
        </authorList>
    </citation>
    <scope>NUCLEOTIDE SEQUENCE [LARGE SCALE GENOMIC DNA]</scope>
    <source>
        <strain evidence="3">201800277</strain>
    </source>
</reference>
<dbReference type="SMART" id="SM00460">
    <property type="entry name" value="TGc"/>
    <property type="match status" value="1"/>
</dbReference>
<dbReference type="EMBL" id="RQFP01000001">
    <property type="protein sequence ID" value="TGK96060.1"/>
    <property type="molecule type" value="Genomic_DNA"/>
</dbReference>
<feature type="domain" description="Transglutaminase-like" evidence="2">
    <location>
        <begin position="172"/>
        <end position="248"/>
    </location>
</feature>
<evidence type="ECO:0000256" key="1">
    <source>
        <dbReference type="SAM" id="MobiDB-lite"/>
    </source>
</evidence>
<dbReference type="InterPro" id="IPR002931">
    <property type="entry name" value="Transglutaminase-like"/>
</dbReference>
<gene>
    <name evidence="3" type="ORF">EHQ30_05400</name>
</gene>
<sequence>MSIRVALSHITTYQYDKSIKLSPHVIRLRPAPHTKNHIVSYSLNILPEQKFLNWQQDPFGNYLARLVFPEKTNILQVAVDLVTDLKVINPFDFFVEEYAENFPFSYDKVLKKELAPYLKVKKPGKLLAPYLKTIDKTPRRTVEFLVALNAKLYSDVGYVIRMEPGIQTPEVTLAQRMGSCRDSAYLLVQILRNMGLAARFVSGYLIQLKADVKSLDGPSGAESDFTDLHAWAEVYIPGAGWVGLDPTSGLFTGEGHIPLAATPEPESAGPIYGFAEKAKSEFSFHMGVERVLETPRVTLPYQGEDWDRIIRLGDSIDKRIRKNDIRLTIGGEPTFVSTENREAPEWNFDALGFEKYSKSEQLIKRLGKHFAPGGLLQYGQGKWYPGEPVPRWAMISYWRKDGEPIWNHPHLLADDRYTGSATTEDARRFVSTLGKYLRIPNTSIHAAYEDNLYYLWQEGNLPIETESMLNDLNTYDAMERKRILKVIDSGLHREVGYALPLDYNSFNGAWISDEWSFRRGKMYLVPGDSPIGLRLPLNSLGGKQIHSYPEDPATPKPALPKPKELGQSPFSSTNVSYFIGGFQTRTALCVEPRNGNLRVFLPPIQSLEGWLRLIYAIEQTALETDIPIVLEGYEAPHDPRLNRFKITPDPGVIEVNFHPSSTFGEIVEKTKVLYDEAYQLRLTAEKFLIDGRHSGTGGGNHITLGGASVSDSPFLRKPSLLRSLVAYWQNHPGLSYLFSGMFIGPTSQSPRIDEARNDSLHELKIAFQQIDSSRHTPPWMLDRVLRNILLDITGNTHRTEISIDKLFDPGSPTGRLGLIEMRAFEMPPHYQMSVIQQAFMMAIICRFWEDPYYGSPINWNTELHDRFMLPYFVYRDFKEVIQDLQNSGFGFLSKDFDPFFEFRFPQYGICYLDGMEIELRMALEPWNVLGEENTAQGTSRGVDSATERVQVTVKGFHPERYKLSCNGYEVPLQPTSIQNEYVAGVRFKAWTPVFTLHPQLPAQQSLVFDVYDTWNHRALGGCTYHVSHPGGLSYQTIPINGYEAESRRISRFWTHGHKIGKSLPPIRLENKAFPSTLDLRMVTFK</sequence>
<feature type="region of interest" description="Disordered" evidence="1">
    <location>
        <begin position="546"/>
        <end position="567"/>
    </location>
</feature>
<organism evidence="3 4">
    <name type="scientific">Leptospira brenneri</name>
    <dbReference type="NCBI Taxonomy" id="2023182"/>
    <lineage>
        <taxon>Bacteria</taxon>
        <taxon>Pseudomonadati</taxon>
        <taxon>Spirochaetota</taxon>
        <taxon>Spirochaetia</taxon>
        <taxon>Leptospirales</taxon>
        <taxon>Leptospiraceae</taxon>
        <taxon>Leptospira</taxon>
    </lineage>
</organism>
<dbReference type="SUPFAM" id="SSF54001">
    <property type="entry name" value="Cysteine proteinases"/>
    <property type="match status" value="1"/>
</dbReference>
<comment type="caution">
    <text evidence="3">The sequence shown here is derived from an EMBL/GenBank/DDBJ whole genome shotgun (WGS) entry which is preliminary data.</text>
</comment>
<proteinExistence type="predicted"/>
<dbReference type="Proteomes" id="UP000297891">
    <property type="component" value="Unassembled WGS sequence"/>
</dbReference>
<dbReference type="PANTHER" id="PTHR33490">
    <property type="entry name" value="BLR5614 PROTEIN-RELATED"/>
    <property type="match status" value="1"/>
</dbReference>
<dbReference type="RefSeq" id="WP_100788986.1">
    <property type="nucleotide sequence ID" value="NZ_NPDQ01000001.1"/>
</dbReference>
<dbReference type="InterPro" id="IPR013589">
    <property type="entry name" value="Bac_transglu_N"/>
</dbReference>
<protein>
    <submittedName>
        <fullName evidence="3">Transglutaminase family protein</fullName>
    </submittedName>
</protein>
<dbReference type="AlphaFoldDB" id="A0A2M9Y684"/>